<keyword evidence="3" id="KW-1185">Reference proteome</keyword>
<feature type="non-terminal residue" evidence="2">
    <location>
        <position position="107"/>
    </location>
</feature>
<dbReference type="GeneID" id="40318008"/>
<feature type="compositionally biased region" description="Polar residues" evidence="1">
    <location>
        <begin position="1"/>
        <end position="14"/>
    </location>
</feature>
<dbReference type="RefSeq" id="XP_029228548.1">
    <property type="nucleotide sequence ID" value="XM_029371307.1"/>
</dbReference>
<feature type="compositionally biased region" description="Basic and acidic residues" evidence="1">
    <location>
        <begin position="95"/>
        <end position="107"/>
    </location>
</feature>
<dbReference type="EMBL" id="MKKU01000226">
    <property type="protein sequence ID" value="RNF18623.1"/>
    <property type="molecule type" value="Genomic_DNA"/>
</dbReference>
<evidence type="ECO:0000313" key="2">
    <source>
        <dbReference type="EMBL" id="RNF18623.1"/>
    </source>
</evidence>
<proteinExistence type="predicted"/>
<feature type="region of interest" description="Disordered" evidence="1">
    <location>
        <begin position="45"/>
        <end position="107"/>
    </location>
</feature>
<feature type="compositionally biased region" description="Low complexity" evidence="1">
    <location>
        <begin position="61"/>
        <end position="94"/>
    </location>
</feature>
<organism evidence="2 3">
    <name type="scientific">Trypanosoma conorhini</name>
    <dbReference type="NCBI Taxonomy" id="83891"/>
    <lineage>
        <taxon>Eukaryota</taxon>
        <taxon>Discoba</taxon>
        <taxon>Euglenozoa</taxon>
        <taxon>Kinetoplastea</taxon>
        <taxon>Metakinetoplastina</taxon>
        <taxon>Trypanosomatida</taxon>
        <taxon>Trypanosomatidae</taxon>
        <taxon>Trypanosoma</taxon>
    </lineage>
</organism>
<reference evidence="2 3" key="1">
    <citation type="journal article" date="2018" name="BMC Genomics">
        <title>Genomic comparison of Trypanosoma conorhini and Trypanosoma rangeli to Trypanosoma cruzi strains of high and low virulence.</title>
        <authorList>
            <person name="Bradwell K.R."/>
            <person name="Koparde V.N."/>
            <person name="Matveyev A.V."/>
            <person name="Serrano M.G."/>
            <person name="Alves J.M."/>
            <person name="Parikh H."/>
            <person name="Huang B."/>
            <person name="Lee V."/>
            <person name="Espinosa-Alvarez O."/>
            <person name="Ortiz P.A."/>
            <person name="Costa-Martins A.G."/>
            <person name="Teixeira M.M."/>
            <person name="Buck G.A."/>
        </authorList>
    </citation>
    <scope>NUCLEOTIDE SEQUENCE [LARGE SCALE GENOMIC DNA]</scope>
    <source>
        <strain evidence="2 3">025E</strain>
    </source>
</reference>
<evidence type="ECO:0000313" key="3">
    <source>
        <dbReference type="Proteomes" id="UP000284403"/>
    </source>
</evidence>
<accession>A0A422PLR9</accession>
<protein>
    <submittedName>
        <fullName evidence="2">Uncharacterized protein</fullName>
    </submittedName>
</protein>
<name>A0A422PLR9_9TRYP</name>
<dbReference type="AlphaFoldDB" id="A0A422PLR9"/>
<feature type="region of interest" description="Disordered" evidence="1">
    <location>
        <begin position="1"/>
        <end position="32"/>
    </location>
</feature>
<comment type="caution">
    <text evidence="2">The sequence shown here is derived from an EMBL/GenBank/DDBJ whole genome shotgun (WGS) entry which is preliminary data.</text>
</comment>
<dbReference type="Proteomes" id="UP000284403">
    <property type="component" value="Unassembled WGS sequence"/>
</dbReference>
<gene>
    <name evidence="2" type="ORF">Tco025E_04397</name>
</gene>
<evidence type="ECO:0000256" key="1">
    <source>
        <dbReference type="SAM" id="MobiDB-lite"/>
    </source>
</evidence>
<sequence length="107" mass="11477">MSDLSGTQPGTTPSPGEIAGERPAGDVSMEFGGLLPGLLLPEVRQRDSVNLEEDNDYSSDSSAGGPSQQRPQQQSPQQQSPQQQSPQQQSPQAQHEVRPVSRVGDRQ</sequence>